<dbReference type="Pfam" id="PF00072">
    <property type="entry name" value="Response_reg"/>
    <property type="match status" value="1"/>
</dbReference>
<evidence type="ECO:0000313" key="17">
    <source>
        <dbReference type="Proteomes" id="UP000599074"/>
    </source>
</evidence>
<keyword evidence="4 10" id="KW-0597">Phosphoprotein</keyword>
<dbReference type="SUPFAM" id="SSF55874">
    <property type="entry name" value="ATPase domain of HSP90 chaperone/DNA topoisomerase II/histidine kinase"/>
    <property type="match status" value="1"/>
</dbReference>
<dbReference type="SUPFAM" id="SSF47384">
    <property type="entry name" value="Homodimeric domain of signal transducing histidine kinase"/>
    <property type="match status" value="1"/>
</dbReference>
<dbReference type="InterPro" id="IPR013655">
    <property type="entry name" value="PAS_fold_3"/>
</dbReference>
<feature type="modified residue" description="4-aspartylphosphate" evidence="10">
    <location>
        <position position="816"/>
    </location>
</feature>
<dbReference type="NCBIfam" id="TIGR00229">
    <property type="entry name" value="sensory_box"/>
    <property type="match status" value="1"/>
</dbReference>
<evidence type="ECO:0000256" key="11">
    <source>
        <dbReference type="SAM" id="Phobius"/>
    </source>
</evidence>
<reference evidence="16" key="1">
    <citation type="submission" date="2021-01" db="EMBL/GenBank/DDBJ databases">
        <title>Whole genome shotgun sequence of Planosporangium mesophilum NBRC 109066.</title>
        <authorList>
            <person name="Komaki H."/>
            <person name="Tamura T."/>
        </authorList>
    </citation>
    <scope>NUCLEOTIDE SEQUENCE</scope>
    <source>
        <strain evidence="16">NBRC 109066</strain>
    </source>
</reference>
<dbReference type="Gene3D" id="3.40.50.2300">
    <property type="match status" value="1"/>
</dbReference>
<keyword evidence="5" id="KW-0808">Transferase</keyword>
<dbReference type="PROSITE" id="PS50110">
    <property type="entry name" value="RESPONSE_REGULATORY"/>
    <property type="match status" value="1"/>
</dbReference>
<comment type="subcellular location">
    <subcellularLocation>
        <location evidence="2">Cell membrane</location>
    </subcellularLocation>
</comment>
<dbReference type="GO" id="GO:0000155">
    <property type="term" value="F:phosphorelay sensor kinase activity"/>
    <property type="evidence" value="ECO:0007669"/>
    <property type="project" value="InterPro"/>
</dbReference>
<feature type="domain" description="Histidine kinase" evidence="12">
    <location>
        <begin position="516"/>
        <end position="745"/>
    </location>
</feature>
<organism evidence="16 17">
    <name type="scientific">Planosporangium mesophilum</name>
    <dbReference type="NCBI Taxonomy" id="689768"/>
    <lineage>
        <taxon>Bacteria</taxon>
        <taxon>Bacillati</taxon>
        <taxon>Actinomycetota</taxon>
        <taxon>Actinomycetes</taxon>
        <taxon>Micromonosporales</taxon>
        <taxon>Micromonosporaceae</taxon>
        <taxon>Planosporangium</taxon>
    </lineage>
</organism>
<feature type="transmembrane region" description="Helical" evidence="11">
    <location>
        <begin position="33"/>
        <end position="53"/>
    </location>
</feature>
<dbReference type="InterPro" id="IPR003594">
    <property type="entry name" value="HATPase_dom"/>
</dbReference>
<evidence type="ECO:0000256" key="10">
    <source>
        <dbReference type="PROSITE-ProRule" id="PRU00169"/>
    </source>
</evidence>
<dbReference type="CDD" id="cd00130">
    <property type="entry name" value="PAS"/>
    <property type="match status" value="1"/>
</dbReference>
<dbReference type="Gene3D" id="3.30.565.10">
    <property type="entry name" value="Histidine kinase-like ATPase, C-terminal domain"/>
    <property type="match status" value="1"/>
</dbReference>
<keyword evidence="11" id="KW-0472">Membrane</keyword>
<dbReference type="PRINTS" id="PR00344">
    <property type="entry name" value="BCTRLSENSOR"/>
</dbReference>
<dbReference type="AlphaFoldDB" id="A0A8J3X1P8"/>
<gene>
    <name evidence="16" type="ORF">Pme01_42770</name>
</gene>
<dbReference type="PANTHER" id="PTHR43065:SF42">
    <property type="entry name" value="TWO-COMPONENT SENSOR PPRA"/>
    <property type="match status" value="1"/>
</dbReference>
<evidence type="ECO:0000259" key="15">
    <source>
        <dbReference type="PROSITE" id="PS50885"/>
    </source>
</evidence>
<keyword evidence="6 11" id="KW-0812">Transmembrane</keyword>
<keyword evidence="17" id="KW-1185">Reference proteome</keyword>
<accession>A0A8J3X1P8</accession>
<comment type="catalytic activity">
    <reaction evidence="1">
        <text>ATP + protein L-histidine = ADP + protein N-phospho-L-histidine.</text>
        <dbReference type="EC" id="2.7.13.3"/>
    </reaction>
</comment>
<evidence type="ECO:0000256" key="1">
    <source>
        <dbReference type="ARBA" id="ARBA00000085"/>
    </source>
</evidence>
<dbReference type="GO" id="GO:0005886">
    <property type="term" value="C:plasma membrane"/>
    <property type="evidence" value="ECO:0007669"/>
    <property type="project" value="UniProtKB-SubCell"/>
</dbReference>
<dbReference type="CDD" id="cd00082">
    <property type="entry name" value="HisKA"/>
    <property type="match status" value="1"/>
</dbReference>
<evidence type="ECO:0000313" key="16">
    <source>
        <dbReference type="EMBL" id="GII24680.1"/>
    </source>
</evidence>
<dbReference type="PANTHER" id="PTHR43065">
    <property type="entry name" value="SENSOR HISTIDINE KINASE"/>
    <property type="match status" value="1"/>
</dbReference>
<evidence type="ECO:0000259" key="13">
    <source>
        <dbReference type="PROSITE" id="PS50110"/>
    </source>
</evidence>
<protein>
    <recommendedName>
        <fullName evidence="3">histidine kinase</fullName>
        <ecNumber evidence="3">2.7.13.3</ecNumber>
    </recommendedName>
</protein>
<dbReference type="EMBL" id="BOON01000040">
    <property type="protein sequence ID" value="GII24680.1"/>
    <property type="molecule type" value="Genomic_DNA"/>
</dbReference>
<dbReference type="Gene3D" id="6.10.340.10">
    <property type="match status" value="1"/>
</dbReference>
<dbReference type="Pfam" id="PF08447">
    <property type="entry name" value="PAS_3"/>
    <property type="match status" value="1"/>
</dbReference>
<feature type="domain" description="HAMP" evidence="15">
    <location>
        <begin position="315"/>
        <end position="369"/>
    </location>
</feature>
<evidence type="ECO:0000256" key="7">
    <source>
        <dbReference type="ARBA" id="ARBA00022777"/>
    </source>
</evidence>
<dbReference type="PROSITE" id="PS50112">
    <property type="entry name" value="PAS"/>
    <property type="match status" value="1"/>
</dbReference>
<dbReference type="Gene3D" id="1.10.287.130">
    <property type="match status" value="1"/>
</dbReference>
<dbReference type="InterPro" id="IPR035965">
    <property type="entry name" value="PAS-like_dom_sf"/>
</dbReference>
<dbReference type="InterPro" id="IPR003661">
    <property type="entry name" value="HisK_dim/P_dom"/>
</dbReference>
<dbReference type="Pfam" id="PF02518">
    <property type="entry name" value="HATPase_c"/>
    <property type="match status" value="1"/>
</dbReference>
<evidence type="ECO:0000256" key="8">
    <source>
        <dbReference type="ARBA" id="ARBA00022989"/>
    </source>
</evidence>
<evidence type="ECO:0000256" key="6">
    <source>
        <dbReference type="ARBA" id="ARBA00022692"/>
    </source>
</evidence>
<dbReference type="InterPro" id="IPR001789">
    <property type="entry name" value="Sig_transdc_resp-reg_receiver"/>
</dbReference>
<name>A0A8J3X1P8_9ACTN</name>
<evidence type="ECO:0000259" key="12">
    <source>
        <dbReference type="PROSITE" id="PS50109"/>
    </source>
</evidence>
<keyword evidence="9" id="KW-0902">Two-component regulatory system</keyword>
<evidence type="ECO:0000259" key="14">
    <source>
        <dbReference type="PROSITE" id="PS50112"/>
    </source>
</evidence>
<dbReference type="SMART" id="SM00448">
    <property type="entry name" value="REC"/>
    <property type="match status" value="1"/>
</dbReference>
<comment type="caution">
    <text evidence="16">The sequence shown here is derived from an EMBL/GenBank/DDBJ whole genome shotgun (WGS) entry which is preliminary data.</text>
</comment>
<feature type="domain" description="Response regulatory" evidence="13">
    <location>
        <begin position="765"/>
        <end position="881"/>
    </location>
</feature>
<feature type="transmembrane region" description="Helical" evidence="11">
    <location>
        <begin position="296"/>
        <end position="314"/>
    </location>
</feature>
<dbReference type="SUPFAM" id="SSF52172">
    <property type="entry name" value="CheY-like"/>
    <property type="match status" value="1"/>
</dbReference>
<dbReference type="SMART" id="SM00091">
    <property type="entry name" value="PAS"/>
    <property type="match status" value="1"/>
</dbReference>
<feature type="domain" description="PAS" evidence="14">
    <location>
        <begin position="381"/>
        <end position="452"/>
    </location>
</feature>
<dbReference type="Gene3D" id="3.30.450.20">
    <property type="entry name" value="PAS domain"/>
    <property type="match status" value="2"/>
</dbReference>
<dbReference type="PROSITE" id="PS50885">
    <property type="entry name" value="HAMP"/>
    <property type="match status" value="1"/>
</dbReference>
<dbReference type="SUPFAM" id="SSF55785">
    <property type="entry name" value="PYP-like sensor domain (PAS domain)"/>
    <property type="match status" value="1"/>
</dbReference>
<evidence type="ECO:0000256" key="3">
    <source>
        <dbReference type="ARBA" id="ARBA00012438"/>
    </source>
</evidence>
<dbReference type="InterPro" id="IPR003660">
    <property type="entry name" value="HAMP_dom"/>
</dbReference>
<dbReference type="InterPro" id="IPR036097">
    <property type="entry name" value="HisK_dim/P_sf"/>
</dbReference>
<dbReference type="InterPro" id="IPR036890">
    <property type="entry name" value="HATPase_C_sf"/>
</dbReference>
<evidence type="ECO:0000256" key="2">
    <source>
        <dbReference type="ARBA" id="ARBA00004236"/>
    </source>
</evidence>
<dbReference type="SMART" id="SM00388">
    <property type="entry name" value="HisKA"/>
    <property type="match status" value="1"/>
</dbReference>
<dbReference type="InterPro" id="IPR005467">
    <property type="entry name" value="His_kinase_dom"/>
</dbReference>
<dbReference type="SMART" id="SM00387">
    <property type="entry name" value="HATPase_c"/>
    <property type="match status" value="1"/>
</dbReference>
<proteinExistence type="predicted"/>
<dbReference type="InterPro" id="IPR004358">
    <property type="entry name" value="Sig_transdc_His_kin-like_C"/>
</dbReference>
<dbReference type="Proteomes" id="UP000599074">
    <property type="component" value="Unassembled WGS sequence"/>
</dbReference>
<keyword evidence="7" id="KW-0418">Kinase</keyword>
<dbReference type="EC" id="2.7.13.3" evidence="3"/>
<dbReference type="InterPro" id="IPR000014">
    <property type="entry name" value="PAS"/>
</dbReference>
<evidence type="ECO:0000256" key="4">
    <source>
        <dbReference type="ARBA" id="ARBA00022553"/>
    </source>
</evidence>
<dbReference type="PROSITE" id="PS50109">
    <property type="entry name" value="HIS_KIN"/>
    <property type="match status" value="1"/>
</dbReference>
<evidence type="ECO:0000256" key="9">
    <source>
        <dbReference type="ARBA" id="ARBA00023012"/>
    </source>
</evidence>
<evidence type="ECO:0000256" key="5">
    <source>
        <dbReference type="ARBA" id="ARBA00022679"/>
    </source>
</evidence>
<keyword evidence="8 11" id="KW-1133">Transmembrane helix</keyword>
<dbReference type="InterPro" id="IPR011006">
    <property type="entry name" value="CheY-like_superfamily"/>
</dbReference>
<sequence length="884" mass="94615">MADVGCGNAMSMPLTRPFAEPNARRRGWPLRRYLIGLVVLFVVAAATGTWYGWVQSRREALRAASADASFGARMAAGETGRAVAAVRRSVTQVAAHPGIAQVYADPSTCALSFELPGGGDTGHLDLLRADGSVVCSSLPPAPATRTGYAGAAWLAHARQEPVLSAPVPDPATGRPAALVTVPVPGLGVMAGFINLHWLGPEMAAYYGGPRGLEFLVTTADGTTALTRSVDPERWAGASLQRTPFGTRVGSGEHPDVTGAIRLYGHADVEGLGWRVYAGADRAGAIAAASRLARQQFLIVVFGLFVALAAAFVVYRRIARPIGRLSLAVQAATVDDRERQVSAAAGGPAEVSALAENFDALAHAVRHELTERRHAEKAAQESQRSYRQLFDNNPYPMWVVDMLTLAFLEVNDAAVAHYGYSRDEFLSMTLADIRLPEDRPAMTESLRAMAATDRGGPVRHVKKDGTVITVVGTSHALTFNGVPARCAVIEDVTEKEQFQRRLRQSERMESLGQLAGGVAHDFNNLLGVIVGYATFAAEEIELAARADAHWQAAHDDLTQVLKAADRASDLTRQLLSFARREVVNPEVIDLNAIVVDIEKMLRRTLGEDIELRTRLRADSPVKVDPGQIGQVLVNLAVNARDAMPAGGILVIDTDNLAIDEHYAAHHPGARLGAYVRLRVSDTGTGMSPDTVERAFEPFFTTKPVGQGTGLGLATLYGIVTQAGGYAQIYSEPGVGTTVTVLLPATSDTTPSGETVTAAPRQGRGETVLVVEDEDNLRALTERILTRNNYHVITAANGAEALAVARQHAGPIDLLLTDVVMPQMLGHDLARELLASHPDLRVVYMSGYAEPLLTIQKTMPSEVSLLSKPIQADVLLNAINRALDPR</sequence>